<dbReference type="SUPFAM" id="SSF55874">
    <property type="entry name" value="ATPase domain of HSP90 chaperone/DNA topoisomerase II/histidine kinase"/>
    <property type="match status" value="1"/>
</dbReference>
<dbReference type="PROSITE" id="PS50109">
    <property type="entry name" value="HIS_KIN"/>
    <property type="match status" value="1"/>
</dbReference>
<dbReference type="OrthoDB" id="1791938at2"/>
<evidence type="ECO:0000256" key="1">
    <source>
        <dbReference type="ARBA" id="ARBA00022553"/>
    </source>
</evidence>
<reference evidence="6 7" key="1">
    <citation type="submission" date="2016-11" db="EMBL/GenBank/DDBJ databases">
        <authorList>
            <person name="Jaros S."/>
            <person name="Januszkiewicz K."/>
            <person name="Wedrychowicz H."/>
        </authorList>
    </citation>
    <scope>NUCLEOTIDE SEQUENCE [LARGE SCALE GENOMIC DNA]</scope>
    <source>
        <strain evidence="6 7">DSM 15480</strain>
    </source>
</reference>
<accession>A0A1M6JDN7</accession>
<name>A0A1M6JDN7_9FIRM</name>
<keyword evidence="3" id="KW-0902">Two-component regulatory system</keyword>
<dbReference type="Gene3D" id="3.30.565.10">
    <property type="entry name" value="Histidine kinase-like ATPase, C-terminal domain"/>
    <property type="match status" value="1"/>
</dbReference>
<keyword evidence="7" id="KW-1185">Reference proteome</keyword>
<feature type="transmembrane region" description="Helical" evidence="4">
    <location>
        <begin position="95"/>
        <end position="111"/>
    </location>
</feature>
<evidence type="ECO:0000313" key="7">
    <source>
        <dbReference type="Proteomes" id="UP000184301"/>
    </source>
</evidence>
<evidence type="ECO:0000259" key="5">
    <source>
        <dbReference type="PROSITE" id="PS50109"/>
    </source>
</evidence>
<dbReference type="GO" id="GO:0000155">
    <property type="term" value="F:phosphorelay sensor kinase activity"/>
    <property type="evidence" value="ECO:0007669"/>
    <property type="project" value="TreeGrafter"/>
</dbReference>
<keyword evidence="4" id="KW-1133">Transmembrane helix</keyword>
<dbReference type="SMART" id="SM00387">
    <property type="entry name" value="HATPase_c"/>
    <property type="match status" value="1"/>
</dbReference>
<dbReference type="InterPro" id="IPR036890">
    <property type="entry name" value="HATPase_C_sf"/>
</dbReference>
<dbReference type="AlphaFoldDB" id="A0A1M6JDN7"/>
<keyword evidence="2 6" id="KW-0808">Transferase</keyword>
<dbReference type="InterPro" id="IPR005467">
    <property type="entry name" value="His_kinase_dom"/>
</dbReference>
<keyword evidence="4" id="KW-0812">Transmembrane</keyword>
<evidence type="ECO:0000313" key="6">
    <source>
        <dbReference type="EMBL" id="SHJ44807.1"/>
    </source>
</evidence>
<dbReference type="RefSeq" id="WP_073104815.1">
    <property type="nucleotide sequence ID" value="NZ_FQZY01000009.1"/>
</dbReference>
<dbReference type="EMBL" id="FQZY01000009">
    <property type="protein sequence ID" value="SHJ44807.1"/>
    <property type="molecule type" value="Genomic_DNA"/>
</dbReference>
<feature type="transmembrane region" description="Helical" evidence="4">
    <location>
        <begin position="157"/>
        <end position="182"/>
    </location>
</feature>
<feature type="transmembrane region" description="Helical" evidence="4">
    <location>
        <begin position="9"/>
        <end position="25"/>
    </location>
</feature>
<sequence length="431" mass="49373">MKPSRKKSVLRVLFFSLMIIFLAQINLNLTIIISNFKISIGIIAFSMFLFLTPDFPIIPVTLCSAVGVFLSRVLYAWCIDGVRLSEIHNFYPESFFYLTYGILFFFFVRLLQKTNRTFQKNTAFIPLFLMDYLSNLVEVLCRVQTGAFGTATQLSILLAAVIRTLFIWLLLTGLDSYGFFLMNQEHAERYKKLLMLIAKLQSEIVWMQKNTDLVEHTMSRCYTLYNELKEESPDSAYTHSALEIAKDIHEIKKDYALIMRGISEAMSEDLNDEGMYVSEMLGLLADMQIRSAHAQGHILSLDIQCDKSIYTNKQYYLISVFNNLITNAMEASKENHTEMTITQSEQNDTLLFQITDHGSGISPDNMEEIFTPGFSTKINYDTGEVNRGLGLCLLKDIVETAFDGSVRVESRPGKTTFYIHLNKNRLEEQKV</sequence>
<protein>
    <submittedName>
        <fullName evidence="6">Two-component system, sensor histidine kinase YcbA</fullName>
    </submittedName>
</protein>
<dbReference type="Proteomes" id="UP000184301">
    <property type="component" value="Unassembled WGS sequence"/>
</dbReference>
<keyword evidence="4" id="KW-0472">Membrane</keyword>
<evidence type="ECO:0000256" key="2">
    <source>
        <dbReference type="ARBA" id="ARBA00022777"/>
    </source>
</evidence>
<evidence type="ECO:0000256" key="4">
    <source>
        <dbReference type="SAM" id="Phobius"/>
    </source>
</evidence>
<keyword evidence="2 6" id="KW-0418">Kinase</keyword>
<feature type="domain" description="Histidine kinase" evidence="5">
    <location>
        <begin position="195"/>
        <end position="425"/>
    </location>
</feature>
<feature type="transmembrane region" description="Helical" evidence="4">
    <location>
        <begin position="57"/>
        <end position="75"/>
    </location>
</feature>
<dbReference type="PANTHER" id="PTHR43547:SF10">
    <property type="entry name" value="SENSOR HISTIDINE KINASE DCUS"/>
    <property type="match status" value="1"/>
</dbReference>
<dbReference type="Pfam" id="PF02518">
    <property type="entry name" value="HATPase_c"/>
    <property type="match status" value="1"/>
</dbReference>
<keyword evidence="1" id="KW-0597">Phosphoprotein</keyword>
<dbReference type="InterPro" id="IPR003594">
    <property type="entry name" value="HATPase_dom"/>
</dbReference>
<feature type="transmembrane region" description="Helical" evidence="4">
    <location>
        <begin position="123"/>
        <end position="145"/>
    </location>
</feature>
<dbReference type="STRING" id="1121950.SAMN02745243_00602"/>
<organism evidence="6 7">
    <name type="scientific">Hespellia stercorisuis DSM 15480</name>
    <dbReference type="NCBI Taxonomy" id="1121950"/>
    <lineage>
        <taxon>Bacteria</taxon>
        <taxon>Bacillati</taxon>
        <taxon>Bacillota</taxon>
        <taxon>Clostridia</taxon>
        <taxon>Lachnospirales</taxon>
        <taxon>Lachnospiraceae</taxon>
        <taxon>Hespellia</taxon>
    </lineage>
</organism>
<proteinExistence type="predicted"/>
<dbReference type="PANTHER" id="PTHR43547">
    <property type="entry name" value="TWO-COMPONENT HISTIDINE KINASE"/>
    <property type="match status" value="1"/>
</dbReference>
<gene>
    <name evidence="6" type="ORF">SAMN02745243_00602</name>
</gene>
<evidence type="ECO:0000256" key="3">
    <source>
        <dbReference type="ARBA" id="ARBA00023012"/>
    </source>
</evidence>